<reference evidence="2" key="1">
    <citation type="submission" date="2020-11" db="EMBL/GenBank/DDBJ databases">
        <authorList>
            <person name="Tran Van P."/>
        </authorList>
    </citation>
    <scope>NUCLEOTIDE SEQUENCE</scope>
</reference>
<evidence type="ECO:0000259" key="1">
    <source>
        <dbReference type="Pfam" id="PF06534"/>
    </source>
</evidence>
<sequence length="176" mass="18868">MTFKGDVHTCSLEGAWPILDNEFVAIQVTTRVSERRSVACAATVATTVSVVIKAYKDCTSQMSYEGSVTSLPASFIGGHLHGGKERASMIREVIPGKHVEILLAHAEDSQLSEASFNAQNDLWSLSPEVAVGALPNRSYLLVSSPLQSRCSHPVVPSFCCLLLAAFLSVLFQSAVT</sequence>
<dbReference type="Gene3D" id="3.40.1000.10">
    <property type="entry name" value="Mog1/PsbP, alpha/beta/alpha sandwich"/>
    <property type="match status" value="1"/>
</dbReference>
<dbReference type="InterPro" id="IPR040287">
    <property type="entry name" value="RGM"/>
</dbReference>
<evidence type="ECO:0000313" key="2">
    <source>
        <dbReference type="EMBL" id="CAD7234933.1"/>
    </source>
</evidence>
<dbReference type="GO" id="GO:0005886">
    <property type="term" value="C:plasma membrane"/>
    <property type="evidence" value="ECO:0007669"/>
    <property type="project" value="TreeGrafter"/>
</dbReference>
<name>A0A7R8ZUH8_9CRUS</name>
<dbReference type="GO" id="GO:0015026">
    <property type="term" value="F:coreceptor activity"/>
    <property type="evidence" value="ECO:0007669"/>
    <property type="project" value="TreeGrafter"/>
</dbReference>
<dbReference type="AlphaFoldDB" id="A0A7R8ZUH8"/>
<proteinExistence type="predicted"/>
<feature type="domain" description="Repulsive guidance molecule C-terminal" evidence="1">
    <location>
        <begin position="2"/>
        <end position="107"/>
    </location>
</feature>
<dbReference type="PANTHER" id="PTHR31428:SF6">
    <property type="entry name" value="REPULSIVE GUIDANCE MOLECULE B HOMOLOG DRAG-1"/>
    <property type="match status" value="1"/>
</dbReference>
<dbReference type="OrthoDB" id="10013795at2759"/>
<dbReference type="GO" id="GO:0030509">
    <property type="term" value="P:BMP signaling pathway"/>
    <property type="evidence" value="ECO:0007669"/>
    <property type="project" value="TreeGrafter"/>
</dbReference>
<organism evidence="2">
    <name type="scientific">Cyprideis torosa</name>
    <dbReference type="NCBI Taxonomy" id="163714"/>
    <lineage>
        <taxon>Eukaryota</taxon>
        <taxon>Metazoa</taxon>
        <taxon>Ecdysozoa</taxon>
        <taxon>Arthropoda</taxon>
        <taxon>Crustacea</taxon>
        <taxon>Oligostraca</taxon>
        <taxon>Ostracoda</taxon>
        <taxon>Podocopa</taxon>
        <taxon>Podocopida</taxon>
        <taxon>Cytherocopina</taxon>
        <taxon>Cytheroidea</taxon>
        <taxon>Cytherideidae</taxon>
        <taxon>Cyprideis</taxon>
    </lineage>
</organism>
<gene>
    <name evidence="2" type="ORF">CTOB1V02_LOCUS12749</name>
</gene>
<accession>A0A7R8ZUH8</accession>
<dbReference type="EMBL" id="OB670507">
    <property type="protein sequence ID" value="CAD7234933.1"/>
    <property type="molecule type" value="Genomic_DNA"/>
</dbReference>
<dbReference type="InterPro" id="IPR009496">
    <property type="entry name" value="RGM_C"/>
</dbReference>
<dbReference type="PANTHER" id="PTHR31428">
    <property type="entry name" value="RGM DOMAIN FAMILY MEMBER DRAG-1"/>
    <property type="match status" value="1"/>
</dbReference>
<dbReference type="Pfam" id="PF06534">
    <property type="entry name" value="RGM_C"/>
    <property type="match status" value="1"/>
</dbReference>
<protein>
    <recommendedName>
        <fullName evidence="1">Repulsive guidance molecule C-terminal domain-containing protein</fullName>
    </recommendedName>
</protein>